<dbReference type="Gene3D" id="3.40.50.720">
    <property type="entry name" value="NAD(P)-binding Rossmann-like Domain"/>
    <property type="match status" value="1"/>
</dbReference>
<dbReference type="InterPro" id="IPR036291">
    <property type="entry name" value="NAD(P)-bd_dom_sf"/>
</dbReference>
<dbReference type="EMBL" id="ML769387">
    <property type="protein sequence ID" value="KAE9409470.1"/>
    <property type="molecule type" value="Genomic_DNA"/>
</dbReference>
<proteinExistence type="predicted"/>
<evidence type="ECO:0000259" key="1">
    <source>
        <dbReference type="Pfam" id="PF01073"/>
    </source>
</evidence>
<feature type="non-terminal residue" evidence="2">
    <location>
        <position position="127"/>
    </location>
</feature>
<gene>
    <name evidence="2" type="ORF">BT96DRAFT_913053</name>
</gene>
<name>A0A6A4IHJ5_9AGAR</name>
<dbReference type="Proteomes" id="UP000799118">
    <property type="component" value="Unassembled WGS sequence"/>
</dbReference>
<sequence>MFKPYLAEESLMQIGENEDSLIDFTSMQNAADAHLLAADRLASPISPEYPVAGEAFFITNGDPMSVWDLWRRIYARFDEYFPGKIVAPRMTLQWLALGVARGTEIYGWKPPLVTRESLMMGLTPHWY</sequence>
<dbReference type="AlphaFoldDB" id="A0A6A4IHJ5"/>
<dbReference type="SUPFAM" id="SSF51735">
    <property type="entry name" value="NAD(P)-binding Rossmann-fold domains"/>
    <property type="match status" value="1"/>
</dbReference>
<evidence type="ECO:0000313" key="3">
    <source>
        <dbReference type="Proteomes" id="UP000799118"/>
    </source>
</evidence>
<accession>A0A6A4IHJ5</accession>
<organism evidence="2 3">
    <name type="scientific">Gymnopus androsaceus JB14</name>
    <dbReference type="NCBI Taxonomy" id="1447944"/>
    <lineage>
        <taxon>Eukaryota</taxon>
        <taxon>Fungi</taxon>
        <taxon>Dikarya</taxon>
        <taxon>Basidiomycota</taxon>
        <taxon>Agaricomycotina</taxon>
        <taxon>Agaricomycetes</taxon>
        <taxon>Agaricomycetidae</taxon>
        <taxon>Agaricales</taxon>
        <taxon>Marasmiineae</taxon>
        <taxon>Omphalotaceae</taxon>
        <taxon>Gymnopus</taxon>
    </lineage>
</organism>
<feature type="domain" description="3-beta hydroxysteroid dehydrogenase/isomerase" evidence="1">
    <location>
        <begin position="10"/>
        <end position="78"/>
    </location>
</feature>
<dbReference type="OrthoDB" id="10058185at2759"/>
<keyword evidence="3" id="KW-1185">Reference proteome</keyword>
<protein>
    <recommendedName>
        <fullName evidence="1">3-beta hydroxysteroid dehydrogenase/isomerase domain-containing protein</fullName>
    </recommendedName>
</protein>
<dbReference type="InterPro" id="IPR002225">
    <property type="entry name" value="3Beta_OHSteriod_DH/Estase"/>
</dbReference>
<dbReference type="GO" id="GO:0006694">
    <property type="term" value="P:steroid biosynthetic process"/>
    <property type="evidence" value="ECO:0007669"/>
    <property type="project" value="InterPro"/>
</dbReference>
<evidence type="ECO:0000313" key="2">
    <source>
        <dbReference type="EMBL" id="KAE9409470.1"/>
    </source>
</evidence>
<dbReference type="Pfam" id="PF01073">
    <property type="entry name" value="3Beta_HSD"/>
    <property type="match status" value="1"/>
</dbReference>
<reference evidence="2" key="1">
    <citation type="journal article" date="2019" name="Environ. Microbiol.">
        <title>Fungal ecological strategies reflected in gene transcription - a case study of two litter decomposers.</title>
        <authorList>
            <person name="Barbi F."/>
            <person name="Kohler A."/>
            <person name="Barry K."/>
            <person name="Baskaran P."/>
            <person name="Daum C."/>
            <person name="Fauchery L."/>
            <person name="Ihrmark K."/>
            <person name="Kuo A."/>
            <person name="LaButti K."/>
            <person name="Lipzen A."/>
            <person name="Morin E."/>
            <person name="Grigoriev I.V."/>
            <person name="Henrissat B."/>
            <person name="Lindahl B."/>
            <person name="Martin F."/>
        </authorList>
    </citation>
    <scope>NUCLEOTIDE SEQUENCE</scope>
    <source>
        <strain evidence="2">JB14</strain>
    </source>
</reference>
<dbReference type="GO" id="GO:0016616">
    <property type="term" value="F:oxidoreductase activity, acting on the CH-OH group of donors, NAD or NADP as acceptor"/>
    <property type="evidence" value="ECO:0007669"/>
    <property type="project" value="InterPro"/>
</dbReference>